<reference evidence="8" key="1">
    <citation type="submission" date="2021-04" db="EMBL/GenBank/DDBJ databases">
        <title>Proteiniclasticum sedimins sp. nov., an obligate anaerobic bacterium isolated from anaerobic sludge.</title>
        <authorList>
            <person name="Liu J."/>
        </authorList>
    </citation>
    <scope>NUCLEOTIDE SEQUENCE</scope>
    <source>
        <strain evidence="8">BAD-10</strain>
    </source>
</reference>
<protein>
    <recommendedName>
        <fullName evidence="6">Aminotransferase</fullName>
        <ecNumber evidence="6">2.6.1.-</ecNumber>
    </recommendedName>
</protein>
<sequence length="398" mass="45062">MNLSNRVQNMKYSPIRKLAPFAEKAKAKGLRVLGLNIGQPDIETPELFFETIRNYSEKVLKYSDSRGEKVLLDSFIRYYADLGFAFTHDELLVTNGGSEGLYFTLYAICNEGDEIIIPEPFYTNYSTFADLAGCKVVPLTTYVEEGFHLPGKEKIEALITERTRAIMITNPSNPTGTVYTEEEIRRLAEICKEHHLYLISDEVYREFIYDGAEFFSPLSLPEIANQVILIDSISKRYSACGARIGLIASKNVEVVSSIMKMAQARLCVPTLEQVAAAELYHTPRTYFTRVNEEYQNRRDVLYEGLKSIDGIKVKKPAGAFYLIAGFPVKSAEHFCQWMLENYSLQGATVMMAPAEGFYGTPGLGKNEIRLSYCINIQDLKLAVEILRHGLETYQQLKF</sequence>
<evidence type="ECO:0000313" key="9">
    <source>
        <dbReference type="Proteomes" id="UP000675379"/>
    </source>
</evidence>
<dbReference type="AlphaFoldDB" id="A0A941HNY3"/>
<organism evidence="8 9">
    <name type="scientific">Proteiniclasticum sediminis</name>
    <dbReference type="NCBI Taxonomy" id="2804028"/>
    <lineage>
        <taxon>Bacteria</taxon>
        <taxon>Bacillati</taxon>
        <taxon>Bacillota</taxon>
        <taxon>Clostridia</taxon>
        <taxon>Eubacteriales</taxon>
        <taxon>Clostridiaceae</taxon>
        <taxon>Proteiniclasticum</taxon>
    </lineage>
</organism>
<keyword evidence="4 6" id="KW-0808">Transferase</keyword>
<dbReference type="GO" id="GO:0030170">
    <property type="term" value="F:pyridoxal phosphate binding"/>
    <property type="evidence" value="ECO:0007669"/>
    <property type="project" value="InterPro"/>
</dbReference>
<gene>
    <name evidence="8" type="ORF">KCG48_01115</name>
</gene>
<evidence type="ECO:0000256" key="2">
    <source>
        <dbReference type="ARBA" id="ARBA00007441"/>
    </source>
</evidence>
<keyword evidence="5" id="KW-0663">Pyridoxal phosphate</keyword>
<dbReference type="GO" id="GO:0008483">
    <property type="term" value="F:transaminase activity"/>
    <property type="evidence" value="ECO:0007669"/>
    <property type="project" value="UniProtKB-KW"/>
</dbReference>
<dbReference type="SUPFAM" id="SSF53383">
    <property type="entry name" value="PLP-dependent transferases"/>
    <property type="match status" value="1"/>
</dbReference>
<dbReference type="InterPro" id="IPR015422">
    <property type="entry name" value="PyrdxlP-dep_Trfase_small"/>
</dbReference>
<evidence type="ECO:0000256" key="3">
    <source>
        <dbReference type="ARBA" id="ARBA00022576"/>
    </source>
</evidence>
<evidence type="ECO:0000256" key="6">
    <source>
        <dbReference type="RuleBase" id="RU000481"/>
    </source>
</evidence>
<dbReference type="InterPro" id="IPR015424">
    <property type="entry name" value="PyrdxlP-dep_Trfase"/>
</dbReference>
<evidence type="ECO:0000256" key="4">
    <source>
        <dbReference type="ARBA" id="ARBA00022679"/>
    </source>
</evidence>
<dbReference type="PANTHER" id="PTHR46383">
    <property type="entry name" value="ASPARTATE AMINOTRANSFERASE"/>
    <property type="match status" value="1"/>
</dbReference>
<evidence type="ECO:0000313" key="8">
    <source>
        <dbReference type="EMBL" id="MBR0574931.1"/>
    </source>
</evidence>
<dbReference type="PRINTS" id="PR00753">
    <property type="entry name" value="ACCSYNTHASE"/>
</dbReference>
<dbReference type="InterPro" id="IPR004839">
    <property type="entry name" value="Aminotransferase_I/II_large"/>
</dbReference>
<dbReference type="Gene3D" id="3.40.640.10">
    <property type="entry name" value="Type I PLP-dependent aspartate aminotransferase-like (Major domain)"/>
    <property type="match status" value="1"/>
</dbReference>
<dbReference type="EMBL" id="JAGSCS010000001">
    <property type="protein sequence ID" value="MBR0574931.1"/>
    <property type="molecule type" value="Genomic_DNA"/>
</dbReference>
<keyword evidence="9" id="KW-1185">Reference proteome</keyword>
<comment type="similarity">
    <text evidence="2 6">Belongs to the class-I pyridoxal-phosphate-dependent aminotransferase family.</text>
</comment>
<dbReference type="RefSeq" id="WP_211799442.1">
    <property type="nucleotide sequence ID" value="NZ_JAGSCS010000001.1"/>
</dbReference>
<dbReference type="Pfam" id="PF00155">
    <property type="entry name" value="Aminotran_1_2"/>
    <property type="match status" value="1"/>
</dbReference>
<evidence type="ECO:0000256" key="1">
    <source>
        <dbReference type="ARBA" id="ARBA00001933"/>
    </source>
</evidence>
<dbReference type="EC" id="2.6.1.-" evidence="6"/>
<dbReference type="GO" id="GO:0006520">
    <property type="term" value="P:amino acid metabolic process"/>
    <property type="evidence" value="ECO:0007669"/>
    <property type="project" value="InterPro"/>
</dbReference>
<feature type="domain" description="Aminotransferase class I/classII large" evidence="7">
    <location>
        <begin position="32"/>
        <end position="384"/>
    </location>
</feature>
<dbReference type="InterPro" id="IPR015421">
    <property type="entry name" value="PyrdxlP-dep_Trfase_major"/>
</dbReference>
<dbReference type="Gene3D" id="3.90.1150.10">
    <property type="entry name" value="Aspartate Aminotransferase, domain 1"/>
    <property type="match status" value="1"/>
</dbReference>
<dbReference type="CDD" id="cd00609">
    <property type="entry name" value="AAT_like"/>
    <property type="match status" value="1"/>
</dbReference>
<dbReference type="InterPro" id="IPR004838">
    <property type="entry name" value="NHTrfase_class1_PyrdxlP-BS"/>
</dbReference>
<evidence type="ECO:0000259" key="7">
    <source>
        <dbReference type="Pfam" id="PF00155"/>
    </source>
</evidence>
<comment type="cofactor">
    <cofactor evidence="1 6">
        <name>pyridoxal 5'-phosphate</name>
        <dbReference type="ChEBI" id="CHEBI:597326"/>
    </cofactor>
</comment>
<dbReference type="InterPro" id="IPR050596">
    <property type="entry name" value="AspAT/PAT-like"/>
</dbReference>
<keyword evidence="3 6" id="KW-0032">Aminotransferase</keyword>
<dbReference type="NCBIfam" id="NF005744">
    <property type="entry name" value="PRK07568.1"/>
    <property type="match status" value="1"/>
</dbReference>
<dbReference type="Proteomes" id="UP000675379">
    <property type="component" value="Unassembled WGS sequence"/>
</dbReference>
<dbReference type="PROSITE" id="PS00105">
    <property type="entry name" value="AA_TRANSFER_CLASS_1"/>
    <property type="match status" value="1"/>
</dbReference>
<accession>A0A941HNY3</accession>
<evidence type="ECO:0000256" key="5">
    <source>
        <dbReference type="ARBA" id="ARBA00022898"/>
    </source>
</evidence>
<comment type="caution">
    <text evidence="8">The sequence shown here is derived from an EMBL/GenBank/DDBJ whole genome shotgun (WGS) entry which is preliminary data.</text>
</comment>
<name>A0A941HNY3_9CLOT</name>
<proteinExistence type="inferred from homology"/>